<keyword evidence="3" id="KW-0804">Transcription</keyword>
<keyword evidence="1" id="KW-0805">Transcription regulation</keyword>
<evidence type="ECO:0000313" key="6">
    <source>
        <dbReference type="EMBL" id="ALC16943.1"/>
    </source>
</evidence>
<dbReference type="PANTHER" id="PTHR30055">
    <property type="entry name" value="HTH-TYPE TRANSCRIPTIONAL REGULATOR RUTR"/>
    <property type="match status" value="1"/>
</dbReference>
<sequence length="222" mass="24871">MGGIRESKKRQTREAIMAAAMRLFAEEGYERTSMEMLAREAGIGKGTIYGYFPTKDAIFLAYCEEEIDFAFAALERLSDPAAPLLEQLLTLFTSQFAFVTRNPEFGRHLVREMAFPRPASQEASRQLDGRYISGVGALLEAARERGELKEDCDIFLATVHFYSFYLVALSGWYGGYTRTPEEVEGSLRALFIQAFNGLGREPLAEQADAGLIERLKHPFTGL</sequence>
<evidence type="ECO:0000256" key="4">
    <source>
        <dbReference type="PROSITE-ProRule" id="PRU00335"/>
    </source>
</evidence>
<dbReference type="PATRIC" id="fig|1603606.3.peg.2351"/>
<evidence type="ECO:0000256" key="3">
    <source>
        <dbReference type="ARBA" id="ARBA00023163"/>
    </source>
</evidence>
<evidence type="ECO:0000256" key="2">
    <source>
        <dbReference type="ARBA" id="ARBA00023125"/>
    </source>
</evidence>
<dbReference type="InterPro" id="IPR023772">
    <property type="entry name" value="DNA-bd_HTH_TetR-type_CS"/>
</dbReference>
<dbReference type="STRING" id="1603606.DSOUD_2178"/>
<dbReference type="FunFam" id="1.10.10.60:FF:000141">
    <property type="entry name" value="TetR family transcriptional regulator"/>
    <property type="match status" value="1"/>
</dbReference>
<dbReference type="AlphaFoldDB" id="A0A0M3QG01"/>
<evidence type="ECO:0000259" key="5">
    <source>
        <dbReference type="PROSITE" id="PS50977"/>
    </source>
</evidence>
<dbReference type="GO" id="GO:0003700">
    <property type="term" value="F:DNA-binding transcription factor activity"/>
    <property type="evidence" value="ECO:0007669"/>
    <property type="project" value="TreeGrafter"/>
</dbReference>
<dbReference type="InterPro" id="IPR009057">
    <property type="entry name" value="Homeodomain-like_sf"/>
</dbReference>
<dbReference type="GO" id="GO:0000976">
    <property type="term" value="F:transcription cis-regulatory region binding"/>
    <property type="evidence" value="ECO:0007669"/>
    <property type="project" value="TreeGrafter"/>
</dbReference>
<accession>A0A0M3QG01</accession>
<feature type="domain" description="HTH tetR-type" evidence="5">
    <location>
        <begin position="10"/>
        <end position="70"/>
    </location>
</feature>
<dbReference type="InterPro" id="IPR050109">
    <property type="entry name" value="HTH-type_TetR-like_transc_reg"/>
</dbReference>
<dbReference type="Pfam" id="PF00440">
    <property type="entry name" value="TetR_N"/>
    <property type="match status" value="1"/>
</dbReference>
<dbReference type="PROSITE" id="PS01081">
    <property type="entry name" value="HTH_TETR_1"/>
    <property type="match status" value="1"/>
</dbReference>
<dbReference type="SUPFAM" id="SSF46689">
    <property type="entry name" value="Homeodomain-like"/>
    <property type="match status" value="1"/>
</dbReference>
<dbReference type="KEGG" id="des:DSOUD_2178"/>
<gene>
    <name evidence="6" type="ORF">DSOUD_2178</name>
</gene>
<keyword evidence="7" id="KW-1185">Reference proteome</keyword>
<dbReference type="SUPFAM" id="SSF48498">
    <property type="entry name" value="Tetracyclin repressor-like, C-terminal domain"/>
    <property type="match status" value="1"/>
</dbReference>
<dbReference type="Gene3D" id="1.10.357.10">
    <property type="entry name" value="Tetracycline Repressor, domain 2"/>
    <property type="match status" value="1"/>
</dbReference>
<dbReference type="OrthoDB" id="5431414at2"/>
<reference evidence="6 7" key="1">
    <citation type="submission" date="2015-07" db="EMBL/GenBank/DDBJ databases">
        <title>Isolation and Genomic Characterization of a Novel Halophilic Metal-Reducing Deltaproteobacterium from the Deep Subsurface.</title>
        <authorList>
            <person name="Badalamenti J.P."/>
            <person name="Summers Z.M."/>
            <person name="Gralnick J.A."/>
            <person name="Bond D.R."/>
        </authorList>
    </citation>
    <scope>NUCLEOTIDE SEQUENCE [LARGE SCALE GENOMIC DNA]</scope>
    <source>
        <strain evidence="6 7">WTL</strain>
    </source>
</reference>
<proteinExistence type="predicted"/>
<dbReference type="PROSITE" id="PS50977">
    <property type="entry name" value="HTH_TETR_2"/>
    <property type="match status" value="1"/>
</dbReference>
<dbReference type="PANTHER" id="PTHR30055:SF234">
    <property type="entry name" value="HTH-TYPE TRANSCRIPTIONAL REGULATOR BETI"/>
    <property type="match status" value="1"/>
</dbReference>
<evidence type="ECO:0000256" key="1">
    <source>
        <dbReference type="ARBA" id="ARBA00023015"/>
    </source>
</evidence>
<organism evidence="6 7">
    <name type="scientific">Desulfuromonas soudanensis</name>
    <dbReference type="NCBI Taxonomy" id="1603606"/>
    <lineage>
        <taxon>Bacteria</taxon>
        <taxon>Pseudomonadati</taxon>
        <taxon>Thermodesulfobacteriota</taxon>
        <taxon>Desulfuromonadia</taxon>
        <taxon>Desulfuromonadales</taxon>
        <taxon>Desulfuromonadaceae</taxon>
        <taxon>Desulfuromonas</taxon>
    </lineage>
</organism>
<dbReference type="Proteomes" id="UP000057158">
    <property type="component" value="Chromosome"/>
</dbReference>
<feature type="DNA-binding region" description="H-T-H motif" evidence="4">
    <location>
        <begin position="33"/>
        <end position="52"/>
    </location>
</feature>
<evidence type="ECO:0000313" key="7">
    <source>
        <dbReference type="Proteomes" id="UP000057158"/>
    </source>
</evidence>
<dbReference type="InterPro" id="IPR036271">
    <property type="entry name" value="Tet_transcr_reg_TetR-rel_C_sf"/>
</dbReference>
<name>A0A0M3QG01_9BACT</name>
<protein>
    <submittedName>
        <fullName evidence="6">Transcriptional regulator, TetR family</fullName>
    </submittedName>
</protein>
<dbReference type="EMBL" id="CP010802">
    <property type="protein sequence ID" value="ALC16943.1"/>
    <property type="molecule type" value="Genomic_DNA"/>
</dbReference>
<keyword evidence="2 4" id="KW-0238">DNA-binding</keyword>
<dbReference type="RefSeq" id="WP_053550993.1">
    <property type="nucleotide sequence ID" value="NZ_CP010802.1"/>
</dbReference>
<dbReference type="PRINTS" id="PR00455">
    <property type="entry name" value="HTHTETR"/>
</dbReference>
<dbReference type="InterPro" id="IPR001647">
    <property type="entry name" value="HTH_TetR"/>
</dbReference>